<dbReference type="Pfam" id="PF00704">
    <property type="entry name" value="Glyco_hydro_18"/>
    <property type="match status" value="1"/>
</dbReference>
<dbReference type="GO" id="GO:0005576">
    <property type="term" value="C:extracellular region"/>
    <property type="evidence" value="ECO:0007669"/>
    <property type="project" value="TreeGrafter"/>
</dbReference>
<organism evidence="4 5">
    <name type="scientific">Ceratitis capitata</name>
    <name type="common">Mediterranean fruit fly</name>
    <name type="synonym">Tephritis capitata</name>
    <dbReference type="NCBI Taxonomy" id="7213"/>
    <lineage>
        <taxon>Eukaryota</taxon>
        <taxon>Metazoa</taxon>
        <taxon>Ecdysozoa</taxon>
        <taxon>Arthropoda</taxon>
        <taxon>Hexapoda</taxon>
        <taxon>Insecta</taxon>
        <taxon>Pterygota</taxon>
        <taxon>Neoptera</taxon>
        <taxon>Endopterygota</taxon>
        <taxon>Diptera</taxon>
        <taxon>Brachycera</taxon>
        <taxon>Muscomorpha</taxon>
        <taxon>Tephritoidea</taxon>
        <taxon>Tephritidae</taxon>
        <taxon>Ceratitis</taxon>
        <taxon>Ceratitis</taxon>
    </lineage>
</organism>
<dbReference type="OrthoDB" id="73875at2759"/>
<feature type="chain" id="PRO_5032705610" evidence="2">
    <location>
        <begin position="23"/>
        <end position="104"/>
    </location>
</feature>
<proteinExistence type="predicted"/>
<dbReference type="Proteomes" id="UP000606786">
    <property type="component" value="Unassembled WGS sequence"/>
</dbReference>
<dbReference type="GO" id="GO:0004568">
    <property type="term" value="F:chitinase activity"/>
    <property type="evidence" value="ECO:0007669"/>
    <property type="project" value="TreeGrafter"/>
</dbReference>
<sequence>MILKIYVLIALGVLLPKEYVVCYQGTWATYRQSNGKYDVNNIDPFLCTHLVYAFFGIEESGELRVTDPALDLGENDEDGYISKFNALCLQNPTLKTIAAVGDFD</sequence>
<gene>
    <name evidence="4" type="ORF">CCAP1982_LOCUS6366</name>
</gene>
<reference evidence="4" key="1">
    <citation type="submission" date="2020-11" db="EMBL/GenBank/DDBJ databases">
        <authorList>
            <person name="Whitehead M."/>
        </authorList>
    </citation>
    <scope>NUCLEOTIDE SEQUENCE</scope>
    <source>
        <strain evidence="4">EGII</strain>
    </source>
</reference>
<dbReference type="InterPro" id="IPR001223">
    <property type="entry name" value="Glyco_hydro18_cat"/>
</dbReference>
<dbReference type="Gene3D" id="3.20.20.80">
    <property type="entry name" value="Glycosidases"/>
    <property type="match status" value="1"/>
</dbReference>
<accession>A0A811UFV7</accession>
<evidence type="ECO:0000259" key="3">
    <source>
        <dbReference type="PROSITE" id="PS51910"/>
    </source>
</evidence>
<dbReference type="GO" id="GO:0005975">
    <property type="term" value="P:carbohydrate metabolic process"/>
    <property type="evidence" value="ECO:0007669"/>
    <property type="project" value="InterPro"/>
</dbReference>
<evidence type="ECO:0000256" key="1">
    <source>
        <dbReference type="ARBA" id="ARBA00022729"/>
    </source>
</evidence>
<evidence type="ECO:0000313" key="5">
    <source>
        <dbReference type="Proteomes" id="UP000606786"/>
    </source>
</evidence>
<dbReference type="InterPro" id="IPR017853">
    <property type="entry name" value="GH"/>
</dbReference>
<dbReference type="SUPFAM" id="SSF51445">
    <property type="entry name" value="(Trans)glycosidases"/>
    <property type="match status" value="1"/>
</dbReference>
<dbReference type="PANTHER" id="PTHR11177">
    <property type="entry name" value="CHITINASE"/>
    <property type="match status" value="1"/>
</dbReference>
<dbReference type="GO" id="GO:0006032">
    <property type="term" value="P:chitin catabolic process"/>
    <property type="evidence" value="ECO:0007669"/>
    <property type="project" value="TreeGrafter"/>
</dbReference>
<dbReference type="InterPro" id="IPR050314">
    <property type="entry name" value="Glycosyl_Hydrlase_18"/>
</dbReference>
<dbReference type="AlphaFoldDB" id="A0A811UFV7"/>
<evidence type="ECO:0000256" key="2">
    <source>
        <dbReference type="SAM" id="SignalP"/>
    </source>
</evidence>
<dbReference type="EMBL" id="CAJHJT010000012">
    <property type="protein sequence ID" value="CAD6997734.1"/>
    <property type="molecule type" value="Genomic_DNA"/>
</dbReference>
<keyword evidence="5" id="KW-1185">Reference proteome</keyword>
<feature type="domain" description="GH18" evidence="3">
    <location>
        <begin position="18"/>
        <end position="104"/>
    </location>
</feature>
<keyword evidence="1 2" id="KW-0732">Signal</keyword>
<comment type="caution">
    <text evidence="4">The sequence shown here is derived from an EMBL/GenBank/DDBJ whole genome shotgun (WGS) entry which is preliminary data.</text>
</comment>
<name>A0A811UFV7_CERCA</name>
<evidence type="ECO:0000313" key="4">
    <source>
        <dbReference type="EMBL" id="CAD6997734.1"/>
    </source>
</evidence>
<dbReference type="GO" id="GO:0008061">
    <property type="term" value="F:chitin binding"/>
    <property type="evidence" value="ECO:0007669"/>
    <property type="project" value="TreeGrafter"/>
</dbReference>
<dbReference type="PANTHER" id="PTHR11177:SF360">
    <property type="entry name" value="CHITINASE 4-RELATED"/>
    <property type="match status" value="1"/>
</dbReference>
<feature type="signal peptide" evidence="2">
    <location>
        <begin position="1"/>
        <end position="22"/>
    </location>
</feature>
<protein>
    <submittedName>
        <fullName evidence="4">(Mediterranean fruit fly) hypothetical protein</fullName>
    </submittedName>
</protein>
<dbReference type="PROSITE" id="PS51910">
    <property type="entry name" value="GH18_2"/>
    <property type="match status" value="1"/>
</dbReference>